<feature type="transmembrane region" description="Helical" evidence="5">
    <location>
        <begin position="308"/>
        <end position="332"/>
    </location>
</feature>
<sequence>MPDTRAAVPAEPSPALIRQWQRHLANERLEERVYRKLAARKQGEEREILLAIADAERRHQQHWIDLLGPHAEQRRAPDLGTRILSLLGSIFGSVFILALIQQQETSSPYDTDQFASDQMAADEKVHAEVVRALAAKSRARLSGNFRAAVFGANDGLVSNLALVLGVGAAGMSNPVILLTGISGLLAGALSMGAGEYISVRSQRELLEASQPVRQPAEALASLDFDANELALVYRARGYSEDEALAKAQRTLARAHGGTLPSHTAPTGKENEHEELGTGLGAAASSFCFFASGAIVPILPYIFGMHGMPAILTAAGLVGVVLLGTGGTVGVLSGRPPLPRALRQLAIGFGAAAATYLLGLAFGTTLS</sequence>
<evidence type="ECO:0000313" key="7">
    <source>
        <dbReference type="Proteomes" id="UP000235703"/>
    </source>
</evidence>
<keyword evidence="2 5" id="KW-0812">Transmembrane</keyword>
<feature type="transmembrane region" description="Helical" evidence="5">
    <location>
        <begin position="344"/>
        <end position="365"/>
    </location>
</feature>
<evidence type="ECO:0000256" key="2">
    <source>
        <dbReference type="ARBA" id="ARBA00022692"/>
    </source>
</evidence>
<dbReference type="AlphaFoldDB" id="A0A2N6PG32"/>
<dbReference type="InterPro" id="IPR008217">
    <property type="entry name" value="Ccc1_fam"/>
</dbReference>
<name>A0A2N6PG32_9MICO</name>
<evidence type="ECO:0000313" key="6">
    <source>
        <dbReference type="EMBL" id="PMB97645.1"/>
    </source>
</evidence>
<proteinExistence type="predicted"/>
<dbReference type="EMBL" id="PNFZ01000005">
    <property type="protein sequence ID" value="PMB97645.1"/>
    <property type="molecule type" value="Genomic_DNA"/>
</dbReference>
<accession>A0A2N6PG32</accession>
<dbReference type="GO" id="GO:0005384">
    <property type="term" value="F:manganese ion transmembrane transporter activity"/>
    <property type="evidence" value="ECO:0007669"/>
    <property type="project" value="InterPro"/>
</dbReference>
<evidence type="ECO:0000256" key="1">
    <source>
        <dbReference type="ARBA" id="ARBA00004127"/>
    </source>
</evidence>
<dbReference type="CDD" id="cd02433">
    <property type="entry name" value="Nodulin-21_like_2"/>
    <property type="match status" value="1"/>
</dbReference>
<organism evidence="6 7">
    <name type="scientific">Brevibacterium luteolum</name>
    <dbReference type="NCBI Taxonomy" id="199591"/>
    <lineage>
        <taxon>Bacteria</taxon>
        <taxon>Bacillati</taxon>
        <taxon>Actinomycetota</taxon>
        <taxon>Actinomycetes</taxon>
        <taxon>Micrococcales</taxon>
        <taxon>Brevibacteriaceae</taxon>
        <taxon>Brevibacterium</taxon>
    </lineage>
</organism>
<dbReference type="PANTHER" id="PTHR31851">
    <property type="entry name" value="FE(2+)/MN(2+) TRANSPORTER PCL1"/>
    <property type="match status" value="1"/>
</dbReference>
<keyword evidence="7" id="KW-1185">Reference proteome</keyword>
<feature type="transmembrane region" description="Helical" evidence="5">
    <location>
        <begin position="175"/>
        <end position="197"/>
    </location>
</feature>
<comment type="caution">
    <text evidence="6">The sequence shown here is derived from an EMBL/GenBank/DDBJ whole genome shotgun (WGS) entry which is preliminary data.</text>
</comment>
<dbReference type="GO" id="GO:0030026">
    <property type="term" value="P:intracellular manganese ion homeostasis"/>
    <property type="evidence" value="ECO:0007669"/>
    <property type="project" value="InterPro"/>
</dbReference>
<evidence type="ECO:0000256" key="4">
    <source>
        <dbReference type="ARBA" id="ARBA00023136"/>
    </source>
</evidence>
<dbReference type="InterPro" id="IPR039376">
    <property type="entry name" value="Ferritin_CCC1_N"/>
</dbReference>
<dbReference type="OrthoDB" id="9789677at2"/>
<reference evidence="6 7" key="1">
    <citation type="submission" date="2017-09" db="EMBL/GenBank/DDBJ databases">
        <title>Bacterial strain isolated from the female urinary microbiota.</title>
        <authorList>
            <person name="Thomas-White K."/>
            <person name="Kumar N."/>
            <person name="Forster S."/>
            <person name="Putonti C."/>
            <person name="Lawley T."/>
            <person name="Wolfe A.J."/>
        </authorList>
    </citation>
    <scope>NUCLEOTIDE SEQUENCE [LARGE SCALE GENOMIC DNA]</scope>
    <source>
        <strain evidence="6 7">UMB0680</strain>
    </source>
</reference>
<dbReference type="RefSeq" id="WP_102162402.1">
    <property type="nucleotide sequence ID" value="NZ_JALXPL010000006.1"/>
</dbReference>
<protein>
    <submittedName>
        <fullName evidence="6">Rubrerythrin family protein</fullName>
    </submittedName>
</protein>
<dbReference type="Pfam" id="PF01988">
    <property type="entry name" value="VIT1"/>
    <property type="match status" value="1"/>
</dbReference>
<evidence type="ECO:0000256" key="3">
    <source>
        <dbReference type="ARBA" id="ARBA00022989"/>
    </source>
</evidence>
<keyword evidence="3 5" id="KW-1133">Transmembrane helix</keyword>
<dbReference type="GO" id="GO:0012505">
    <property type="term" value="C:endomembrane system"/>
    <property type="evidence" value="ECO:0007669"/>
    <property type="project" value="UniProtKB-SubCell"/>
</dbReference>
<feature type="transmembrane region" description="Helical" evidence="5">
    <location>
        <begin position="83"/>
        <end position="100"/>
    </location>
</feature>
<gene>
    <name evidence="6" type="ORF">CJ198_09555</name>
</gene>
<keyword evidence="4 5" id="KW-0472">Membrane</keyword>
<evidence type="ECO:0000256" key="5">
    <source>
        <dbReference type="SAM" id="Phobius"/>
    </source>
</evidence>
<comment type="subcellular location">
    <subcellularLocation>
        <location evidence="1">Endomembrane system</location>
        <topology evidence="1">Multi-pass membrane protein</topology>
    </subcellularLocation>
</comment>
<dbReference type="CDD" id="cd01044">
    <property type="entry name" value="Ferritin_CCC1_N"/>
    <property type="match status" value="1"/>
</dbReference>
<feature type="transmembrane region" description="Helical" evidence="5">
    <location>
        <begin position="278"/>
        <end position="302"/>
    </location>
</feature>
<dbReference type="Proteomes" id="UP000235703">
    <property type="component" value="Unassembled WGS sequence"/>
</dbReference>